<keyword evidence="1" id="KW-0472">Membrane</keyword>
<keyword evidence="1" id="KW-1133">Transmembrane helix</keyword>
<reference evidence="3" key="1">
    <citation type="journal article" date="2013" name="Nature">
        <title>Pan genome of the phytoplankton Emiliania underpins its global distribution.</title>
        <authorList>
            <person name="Read B.A."/>
            <person name="Kegel J."/>
            <person name="Klute M.J."/>
            <person name="Kuo A."/>
            <person name="Lefebvre S.C."/>
            <person name="Maumus F."/>
            <person name="Mayer C."/>
            <person name="Miller J."/>
            <person name="Monier A."/>
            <person name="Salamov A."/>
            <person name="Young J."/>
            <person name="Aguilar M."/>
            <person name="Claverie J.M."/>
            <person name="Frickenhaus S."/>
            <person name="Gonzalez K."/>
            <person name="Herman E.K."/>
            <person name="Lin Y.C."/>
            <person name="Napier J."/>
            <person name="Ogata H."/>
            <person name="Sarno A.F."/>
            <person name="Shmutz J."/>
            <person name="Schroeder D."/>
            <person name="de Vargas C."/>
            <person name="Verret F."/>
            <person name="von Dassow P."/>
            <person name="Valentin K."/>
            <person name="Van de Peer Y."/>
            <person name="Wheeler G."/>
            <person name="Dacks J.B."/>
            <person name="Delwiche C.F."/>
            <person name="Dyhrman S.T."/>
            <person name="Glockner G."/>
            <person name="John U."/>
            <person name="Richards T."/>
            <person name="Worden A.Z."/>
            <person name="Zhang X."/>
            <person name="Grigoriev I.V."/>
            <person name="Allen A.E."/>
            <person name="Bidle K."/>
            <person name="Borodovsky M."/>
            <person name="Bowler C."/>
            <person name="Brownlee C."/>
            <person name="Cock J.M."/>
            <person name="Elias M."/>
            <person name="Gladyshev V.N."/>
            <person name="Groth M."/>
            <person name="Guda C."/>
            <person name="Hadaegh A."/>
            <person name="Iglesias-Rodriguez M.D."/>
            <person name="Jenkins J."/>
            <person name="Jones B.M."/>
            <person name="Lawson T."/>
            <person name="Leese F."/>
            <person name="Lindquist E."/>
            <person name="Lobanov A."/>
            <person name="Lomsadze A."/>
            <person name="Malik S.B."/>
            <person name="Marsh M.E."/>
            <person name="Mackinder L."/>
            <person name="Mock T."/>
            <person name="Mueller-Roeber B."/>
            <person name="Pagarete A."/>
            <person name="Parker M."/>
            <person name="Probert I."/>
            <person name="Quesneville H."/>
            <person name="Raines C."/>
            <person name="Rensing S.A."/>
            <person name="Riano-Pachon D.M."/>
            <person name="Richier S."/>
            <person name="Rokitta S."/>
            <person name="Shiraiwa Y."/>
            <person name="Soanes D.M."/>
            <person name="van der Giezen M."/>
            <person name="Wahlund T.M."/>
            <person name="Williams B."/>
            <person name="Wilson W."/>
            <person name="Wolfe G."/>
            <person name="Wurch L.L."/>
        </authorList>
    </citation>
    <scope>NUCLEOTIDE SEQUENCE</scope>
</reference>
<dbReference type="GeneID" id="17263238"/>
<dbReference type="PaxDb" id="2903-EOD17105"/>
<evidence type="ECO:0000313" key="3">
    <source>
        <dbReference type="Proteomes" id="UP000013827"/>
    </source>
</evidence>
<dbReference type="EnsemblProtists" id="EOD17105">
    <property type="protein sequence ID" value="EOD17105"/>
    <property type="gene ID" value="EMIHUDRAFT_244471"/>
</dbReference>
<proteinExistence type="predicted"/>
<dbReference type="SUPFAM" id="SSF52777">
    <property type="entry name" value="CoA-dependent acyltransferases"/>
    <property type="match status" value="1"/>
</dbReference>
<dbReference type="Gene3D" id="3.30.559.10">
    <property type="entry name" value="Chloramphenicol acetyltransferase-like domain"/>
    <property type="match status" value="1"/>
</dbReference>
<dbReference type="KEGG" id="ehx:EMIHUDRAFT_244471"/>
<keyword evidence="1" id="KW-0812">Transmembrane</keyword>
<keyword evidence="3" id="KW-1185">Reference proteome</keyword>
<organism evidence="2 3">
    <name type="scientific">Emiliania huxleyi (strain CCMP1516)</name>
    <dbReference type="NCBI Taxonomy" id="280463"/>
    <lineage>
        <taxon>Eukaryota</taxon>
        <taxon>Haptista</taxon>
        <taxon>Haptophyta</taxon>
        <taxon>Prymnesiophyceae</taxon>
        <taxon>Isochrysidales</taxon>
        <taxon>Noelaerhabdaceae</taxon>
        <taxon>Emiliania</taxon>
    </lineage>
</organism>
<feature type="transmembrane region" description="Helical" evidence="1">
    <location>
        <begin position="405"/>
        <end position="425"/>
    </location>
</feature>
<dbReference type="Proteomes" id="UP000013827">
    <property type="component" value="Unassembled WGS sequence"/>
</dbReference>
<dbReference type="AlphaFoldDB" id="A0A0D3J0S0"/>
<accession>A0A0D3J0S0</accession>
<protein>
    <submittedName>
        <fullName evidence="2">Uncharacterized protein</fullName>
    </submittedName>
</protein>
<evidence type="ECO:0000256" key="1">
    <source>
        <dbReference type="SAM" id="Phobius"/>
    </source>
</evidence>
<name>A0A0D3J0S0_EMIH1</name>
<evidence type="ECO:0000313" key="2">
    <source>
        <dbReference type="EnsemblProtists" id="EOD17105"/>
    </source>
</evidence>
<sequence>MADTSMKQPLIDETGNPEGYINLAEYDATMMEWPGIAIANIYTGAACDVNALTTAVQNVVAKHPILGGRLVKVPKTQAASGFAVRLLPGVSGVPIRVFNLSADEEAQASKVTPKSMVADFWSSQSICVELFDKCLPGKVTVDQDMPLMTVVIGVGKSLFSLGISLSHAIADGWSYYRALAAHTTKVSSWTATKHSMCDLAKLKAAARNSAPDCPIISGNDCLYSIICNALEGVHSGTYASNLRGKVPDLPHDLFGNCEGVWHFTKSGPEFHAMDTRRSILANGADPGTTMTNLFCSRVYLFTSWAKVQHFVTIPGATLQCHACFSTLEDYSSVLWKTDFAVCYKNSATEYFAVIWHRKSDIPRLQAACAKAGIMYSTQQADELKEKISKKNEGVITEPKKGGNKMSVVGLFLLGVVAVAAVAVVYRGRMVRDPSIVSPSLT</sequence>
<dbReference type="InterPro" id="IPR023213">
    <property type="entry name" value="CAT-like_dom_sf"/>
</dbReference>
<reference evidence="2" key="2">
    <citation type="submission" date="2024-10" db="UniProtKB">
        <authorList>
            <consortium name="EnsemblProtists"/>
        </authorList>
    </citation>
    <scope>IDENTIFICATION</scope>
</reference>
<dbReference type="HOGENOM" id="CLU_621784_0_0_1"/>
<dbReference type="RefSeq" id="XP_005769534.1">
    <property type="nucleotide sequence ID" value="XM_005769477.1"/>
</dbReference>